<dbReference type="RefSeq" id="WP_106874591.1">
    <property type="nucleotide sequence ID" value="NZ_CP027845.1"/>
</dbReference>
<dbReference type="PIRSF" id="PIRSF037205">
    <property type="entry name" value="UCP037205"/>
    <property type="match status" value="1"/>
</dbReference>
<dbReference type="KEGG" id="ptc:phytr_8110"/>
<dbReference type="PANTHER" id="PTHR37463:SF1">
    <property type="entry name" value="DUF2256 DOMAIN-CONTAINING PROTEIN"/>
    <property type="match status" value="1"/>
</dbReference>
<dbReference type="AlphaFoldDB" id="A0A2P1P905"/>
<accession>A0A2P1P905</accession>
<dbReference type="PANTHER" id="PTHR37463">
    <property type="entry name" value="GSL3115 PROTEIN"/>
    <property type="match status" value="1"/>
</dbReference>
<sequence length="54" mass="6389">MPTKVKKAHLPTKTCAICLKPFTWRKKWEKVWHNVKYCSNKCRGKKSTNLLKSL</sequence>
<dbReference type="InterPro" id="IPR017136">
    <property type="entry name" value="UCP037205"/>
</dbReference>
<dbReference type="OrthoDB" id="27194at2"/>
<dbReference type="Proteomes" id="UP000241762">
    <property type="component" value="Chromosome"/>
</dbReference>
<organism evidence="1 2">
    <name type="scientific">Candidatus Phycorickettsia trachydisci</name>
    <dbReference type="NCBI Taxonomy" id="2115978"/>
    <lineage>
        <taxon>Bacteria</taxon>
        <taxon>Pseudomonadati</taxon>
        <taxon>Pseudomonadota</taxon>
        <taxon>Alphaproteobacteria</taxon>
        <taxon>Rickettsiales</taxon>
        <taxon>Rickettsiaceae</taxon>
        <taxon>Candidatus Phycorickettsia</taxon>
    </lineage>
</organism>
<dbReference type="Pfam" id="PF10013">
    <property type="entry name" value="DUF2256"/>
    <property type="match status" value="1"/>
</dbReference>
<gene>
    <name evidence="1" type="ORF">phytr_8110</name>
</gene>
<proteinExistence type="predicted"/>
<reference evidence="1 2" key="1">
    <citation type="submission" date="2018-03" db="EMBL/GenBank/DDBJ databases">
        <title>A gene transfer event suggests a long-term partnership between eustigmatophyte algae and a novel lineage of endosymbiotic bacteria.</title>
        <authorList>
            <person name="Yurchenko T."/>
            <person name="Sevcikova T."/>
            <person name="Pribyl P."/>
            <person name="El Karkouri K."/>
            <person name="Klimes V."/>
            <person name="Amaral R."/>
            <person name="Zbrankova V."/>
            <person name="Kim E."/>
            <person name="Raoult D."/>
            <person name="Santos L.M.A."/>
            <person name="Elias M."/>
        </authorList>
    </citation>
    <scope>NUCLEOTIDE SEQUENCE [LARGE SCALE GENOMIC DNA]</scope>
    <source>
        <strain evidence="1">CCALA 838</strain>
    </source>
</reference>
<name>A0A2P1P905_9RICK</name>
<evidence type="ECO:0000313" key="1">
    <source>
        <dbReference type="EMBL" id="AVP87744.1"/>
    </source>
</evidence>
<evidence type="ECO:0000313" key="2">
    <source>
        <dbReference type="Proteomes" id="UP000241762"/>
    </source>
</evidence>
<dbReference type="EMBL" id="CP027845">
    <property type="protein sequence ID" value="AVP87744.1"/>
    <property type="molecule type" value="Genomic_DNA"/>
</dbReference>
<protein>
    <submittedName>
        <fullName evidence="1">Putative DUF2256 superfamily protein</fullName>
    </submittedName>
</protein>
<keyword evidence="2" id="KW-1185">Reference proteome</keyword>